<sequence length="122" mass="13232">MAGGRRLRFSALVIVGDRKGKVGVGLSKSHEVPMAIDKARRQAQRSMFTIPIEEHTIPNEVLVKFKAAKILLRPAQRGRGIVACQTLRAIAEAAGINDLVTKVIGRSNPVNISKAMMKAFGE</sequence>
<dbReference type="AlphaFoldDB" id="A0A1V5M8G2"/>
<evidence type="ECO:0000313" key="9">
    <source>
        <dbReference type="EMBL" id="OPZ89514.1"/>
    </source>
</evidence>
<reference evidence="9" key="1">
    <citation type="submission" date="2017-02" db="EMBL/GenBank/DDBJ databases">
        <title>Delving into the versatile metabolic prowess of the omnipresent phylum Bacteroidetes.</title>
        <authorList>
            <person name="Nobu M.K."/>
            <person name="Mei R."/>
            <person name="Narihiro T."/>
            <person name="Kuroda K."/>
            <person name="Liu W.-T."/>
        </authorList>
    </citation>
    <scope>NUCLEOTIDE SEQUENCE</scope>
    <source>
        <strain evidence="9">ADurb.Bin417</strain>
    </source>
</reference>
<accession>A0A1V5M8G2</accession>
<evidence type="ECO:0000259" key="8">
    <source>
        <dbReference type="PROSITE" id="PS50881"/>
    </source>
</evidence>
<dbReference type="InterPro" id="IPR018192">
    <property type="entry name" value="Ribosomal_uS5_N_CS"/>
</dbReference>
<keyword evidence="2 6" id="KW-0689">Ribosomal protein</keyword>
<proteinExistence type="inferred from homology"/>
<dbReference type="Gene3D" id="3.30.160.20">
    <property type="match status" value="1"/>
</dbReference>
<gene>
    <name evidence="9" type="primary">rpsE</name>
    <name evidence="9" type="ORF">BWY73_01488</name>
</gene>
<evidence type="ECO:0000256" key="3">
    <source>
        <dbReference type="ARBA" id="ARBA00023274"/>
    </source>
</evidence>
<dbReference type="PANTHER" id="PTHR48277:SF1">
    <property type="entry name" value="MITOCHONDRIAL RIBOSOMAL PROTEIN S5"/>
    <property type="match status" value="1"/>
</dbReference>
<protein>
    <recommendedName>
        <fullName evidence="4">Small ribosomal subunit protein uS5</fullName>
    </recommendedName>
    <alternativeName>
        <fullName evidence="5">30S ribosomal protein S5</fullName>
    </alternativeName>
</protein>
<dbReference type="Pfam" id="PF00333">
    <property type="entry name" value="Ribosomal_S5"/>
    <property type="match status" value="1"/>
</dbReference>
<evidence type="ECO:0000256" key="2">
    <source>
        <dbReference type="ARBA" id="ARBA00022980"/>
    </source>
</evidence>
<dbReference type="Gene3D" id="3.30.230.10">
    <property type="match status" value="1"/>
</dbReference>
<dbReference type="GO" id="GO:0003735">
    <property type="term" value="F:structural constituent of ribosome"/>
    <property type="evidence" value="ECO:0007669"/>
    <property type="project" value="UniProtKB-UniRule"/>
</dbReference>
<evidence type="ECO:0000256" key="5">
    <source>
        <dbReference type="ARBA" id="ARBA00035519"/>
    </source>
</evidence>
<dbReference type="Proteomes" id="UP000485484">
    <property type="component" value="Unassembled WGS sequence"/>
</dbReference>
<dbReference type="InterPro" id="IPR013810">
    <property type="entry name" value="Ribosomal_uS5_N"/>
</dbReference>
<dbReference type="SUPFAM" id="SSF54211">
    <property type="entry name" value="Ribosomal protein S5 domain 2-like"/>
    <property type="match status" value="1"/>
</dbReference>
<dbReference type="InterPro" id="IPR005324">
    <property type="entry name" value="Ribosomal_uS5_C"/>
</dbReference>
<dbReference type="PANTHER" id="PTHR48277">
    <property type="entry name" value="MITOCHONDRIAL RIBOSOMAL PROTEIN S5"/>
    <property type="match status" value="1"/>
</dbReference>
<comment type="caution">
    <text evidence="9">The sequence shown here is derived from an EMBL/GenBank/DDBJ whole genome shotgun (WGS) entry which is preliminary data.</text>
</comment>
<dbReference type="EMBL" id="MWAK01000358">
    <property type="protein sequence ID" value="OPZ89514.1"/>
    <property type="molecule type" value="Genomic_DNA"/>
</dbReference>
<evidence type="ECO:0000256" key="4">
    <source>
        <dbReference type="ARBA" id="ARBA00035255"/>
    </source>
</evidence>
<dbReference type="GO" id="GO:0005840">
    <property type="term" value="C:ribosome"/>
    <property type="evidence" value="ECO:0007669"/>
    <property type="project" value="UniProtKB-KW"/>
</dbReference>
<name>A0A1V5M8G2_UNCT6</name>
<dbReference type="InterPro" id="IPR020568">
    <property type="entry name" value="Ribosomal_Su5_D2-typ_SF"/>
</dbReference>
<dbReference type="PROSITE" id="PS50881">
    <property type="entry name" value="S5_DSRBD"/>
    <property type="match status" value="1"/>
</dbReference>
<comment type="similarity">
    <text evidence="1 7">Belongs to the universal ribosomal protein uS5 family.</text>
</comment>
<evidence type="ECO:0000256" key="7">
    <source>
        <dbReference type="RuleBase" id="RU003823"/>
    </source>
</evidence>
<dbReference type="Pfam" id="PF03719">
    <property type="entry name" value="Ribosomal_S5_C"/>
    <property type="match status" value="1"/>
</dbReference>
<evidence type="ECO:0000256" key="1">
    <source>
        <dbReference type="ARBA" id="ARBA00008945"/>
    </source>
</evidence>
<feature type="domain" description="S5 DRBM" evidence="8">
    <location>
        <begin position="1"/>
        <end position="50"/>
    </location>
</feature>
<dbReference type="GO" id="GO:1990904">
    <property type="term" value="C:ribonucleoprotein complex"/>
    <property type="evidence" value="ECO:0007669"/>
    <property type="project" value="UniProtKB-UniRule"/>
</dbReference>
<dbReference type="PROSITE" id="PS00585">
    <property type="entry name" value="RIBOSOMAL_S5"/>
    <property type="match status" value="1"/>
</dbReference>
<dbReference type="SUPFAM" id="SSF54768">
    <property type="entry name" value="dsRNA-binding domain-like"/>
    <property type="match status" value="1"/>
</dbReference>
<dbReference type="InterPro" id="IPR014721">
    <property type="entry name" value="Ribsml_uS5_D2-typ_fold_subgr"/>
</dbReference>
<evidence type="ECO:0000256" key="6">
    <source>
        <dbReference type="PROSITE-ProRule" id="PRU00268"/>
    </source>
</evidence>
<dbReference type="GO" id="GO:0005737">
    <property type="term" value="C:cytoplasm"/>
    <property type="evidence" value="ECO:0007669"/>
    <property type="project" value="UniProtKB-ARBA"/>
</dbReference>
<dbReference type="FunFam" id="3.30.230.10:FF:000002">
    <property type="entry name" value="30S ribosomal protein S5"/>
    <property type="match status" value="1"/>
</dbReference>
<dbReference type="GO" id="GO:0003723">
    <property type="term" value="F:RNA binding"/>
    <property type="evidence" value="ECO:0007669"/>
    <property type="project" value="InterPro"/>
</dbReference>
<keyword evidence="3 6" id="KW-0687">Ribonucleoprotein</keyword>
<dbReference type="GO" id="GO:0006412">
    <property type="term" value="P:translation"/>
    <property type="evidence" value="ECO:0007669"/>
    <property type="project" value="InterPro"/>
</dbReference>
<organism evidence="9">
    <name type="scientific">candidate division TA06 bacterium ADurb.Bin417</name>
    <dbReference type="NCBI Taxonomy" id="1852828"/>
    <lineage>
        <taxon>Bacteria</taxon>
        <taxon>Bacteria division TA06</taxon>
    </lineage>
</organism>
<dbReference type="InterPro" id="IPR000851">
    <property type="entry name" value="Ribosomal_uS5"/>
</dbReference>